<dbReference type="AlphaFoldDB" id="A0A0B2VF63"/>
<comment type="caution">
    <text evidence="2">The sequence shown here is derived from an EMBL/GenBank/DDBJ whole genome shotgun (WGS) entry which is preliminary data.</text>
</comment>
<sequence length="109" mass="12103">MPLDLIRRTPSPSNPQQTVLQIPSFKGKSVSTVDLRIEKKGFDDLRGLSTTDDDSVLTRTKKTGGKYRSTNDLSSTDKFLMDRNYMSPAQRIQISRPTSSLSASPPLSK</sequence>
<evidence type="ECO:0000256" key="1">
    <source>
        <dbReference type="SAM" id="MobiDB-lite"/>
    </source>
</evidence>
<proteinExistence type="predicted"/>
<organism evidence="2 3">
    <name type="scientific">Toxocara canis</name>
    <name type="common">Canine roundworm</name>
    <dbReference type="NCBI Taxonomy" id="6265"/>
    <lineage>
        <taxon>Eukaryota</taxon>
        <taxon>Metazoa</taxon>
        <taxon>Ecdysozoa</taxon>
        <taxon>Nematoda</taxon>
        <taxon>Chromadorea</taxon>
        <taxon>Rhabditida</taxon>
        <taxon>Spirurina</taxon>
        <taxon>Ascaridomorpha</taxon>
        <taxon>Ascaridoidea</taxon>
        <taxon>Toxocaridae</taxon>
        <taxon>Toxocara</taxon>
    </lineage>
</organism>
<evidence type="ECO:0000313" key="3">
    <source>
        <dbReference type="Proteomes" id="UP000031036"/>
    </source>
</evidence>
<keyword evidence="3" id="KW-1185">Reference proteome</keyword>
<feature type="compositionally biased region" description="Low complexity" evidence="1">
    <location>
        <begin position="95"/>
        <end position="109"/>
    </location>
</feature>
<accession>A0A0B2VF63</accession>
<dbReference type="EMBL" id="JPKZ01001758">
    <property type="protein sequence ID" value="KHN80183.1"/>
    <property type="molecule type" value="Genomic_DNA"/>
</dbReference>
<gene>
    <name evidence="2" type="ORF">Tcan_16955</name>
</gene>
<protein>
    <submittedName>
        <fullName evidence="2">Uncharacterized protein</fullName>
    </submittedName>
</protein>
<evidence type="ECO:0000313" key="2">
    <source>
        <dbReference type="EMBL" id="KHN80183.1"/>
    </source>
</evidence>
<feature type="region of interest" description="Disordered" evidence="1">
    <location>
        <begin position="88"/>
        <end position="109"/>
    </location>
</feature>
<name>A0A0B2VF63_TOXCA</name>
<dbReference type="Proteomes" id="UP000031036">
    <property type="component" value="Unassembled WGS sequence"/>
</dbReference>
<reference evidence="2 3" key="1">
    <citation type="submission" date="2014-11" db="EMBL/GenBank/DDBJ databases">
        <title>Genetic blueprint of the zoonotic pathogen Toxocara canis.</title>
        <authorList>
            <person name="Zhu X.-Q."/>
            <person name="Korhonen P.K."/>
            <person name="Cai H."/>
            <person name="Young N.D."/>
            <person name="Nejsum P."/>
            <person name="von Samson-Himmelstjerna G."/>
            <person name="Boag P.R."/>
            <person name="Tan P."/>
            <person name="Li Q."/>
            <person name="Min J."/>
            <person name="Yang Y."/>
            <person name="Wang X."/>
            <person name="Fang X."/>
            <person name="Hall R.S."/>
            <person name="Hofmann A."/>
            <person name="Sternberg P.W."/>
            <person name="Jex A.R."/>
            <person name="Gasser R.B."/>
        </authorList>
    </citation>
    <scope>NUCLEOTIDE SEQUENCE [LARGE SCALE GENOMIC DNA]</scope>
    <source>
        <strain evidence="2">PN_DK_2014</strain>
    </source>
</reference>
<dbReference type="OrthoDB" id="10457213at2759"/>